<reference evidence="2" key="1">
    <citation type="journal article" date="2022" name="bioRxiv">
        <title>Sequencing and chromosome-scale assembly of the giantPleurodeles waltlgenome.</title>
        <authorList>
            <person name="Brown T."/>
            <person name="Elewa A."/>
            <person name="Iarovenko S."/>
            <person name="Subramanian E."/>
            <person name="Araus A.J."/>
            <person name="Petzold A."/>
            <person name="Susuki M."/>
            <person name="Suzuki K.-i.T."/>
            <person name="Hayashi T."/>
            <person name="Toyoda A."/>
            <person name="Oliveira C."/>
            <person name="Osipova E."/>
            <person name="Leigh N.D."/>
            <person name="Simon A."/>
            <person name="Yun M.H."/>
        </authorList>
    </citation>
    <scope>NUCLEOTIDE SEQUENCE</scope>
    <source>
        <strain evidence="2">20211129_DDA</strain>
        <tissue evidence="2">Liver</tissue>
    </source>
</reference>
<sequence>MDRVAPLGGSRAPSARRAPDVPLTPTQAPGSSDRRRARPLRARLAAQFKLRSPLFRWLADLSSHPGPTAVNLLTRRLWVGGQRQPGRRESLLADRRRVAPPQSTWCRLLSSRLWRPGSQTATPEGQRLSFSLAGALRSRLPCWFLGRSCRDQRPGLTPRRQTPRQDPQGSESPQGQPGRHHQDAGQQFLQVDDRGVQSTLRVRPPS</sequence>
<feature type="compositionally biased region" description="Polar residues" evidence="1">
    <location>
        <begin position="164"/>
        <end position="175"/>
    </location>
</feature>
<dbReference type="AlphaFoldDB" id="A0AAV7U9Z5"/>
<protein>
    <submittedName>
        <fullName evidence="2">Uncharacterized protein</fullName>
    </submittedName>
</protein>
<feature type="region of interest" description="Disordered" evidence="1">
    <location>
        <begin position="1"/>
        <end position="38"/>
    </location>
</feature>
<feature type="region of interest" description="Disordered" evidence="1">
    <location>
        <begin position="153"/>
        <end position="206"/>
    </location>
</feature>
<keyword evidence="3" id="KW-1185">Reference proteome</keyword>
<comment type="caution">
    <text evidence="2">The sequence shown here is derived from an EMBL/GenBank/DDBJ whole genome shotgun (WGS) entry which is preliminary data.</text>
</comment>
<dbReference type="EMBL" id="JANPWB010000005">
    <property type="protein sequence ID" value="KAJ1185720.1"/>
    <property type="molecule type" value="Genomic_DNA"/>
</dbReference>
<evidence type="ECO:0000256" key="1">
    <source>
        <dbReference type="SAM" id="MobiDB-lite"/>
    </source>
</evidence>
<organism evidence="2 3">
    <name type="scientific">Pleurodeles waltl</name>
    <name type="common">Iberian ribbed newt</name>
    <dbReference type="NCBI Taxonomy" id="8319"/>
    <lineage>
        <taxon>Eukaryota</taxon>
        <taxon>Metazoa</taxon>
        <taxon>Chordata</taxon>
        <taxon>Craniata</taxon>
        <taxon>Vertebrata</taxon>
        <taxon>Euteleostomi</taxon>
        <taxon>Amphibia</taxon>
        <taxon>Batrachia</taxon>
        <taxon>Caudata</taxon>
        <taxon>Salamandroidea</taxon>
        <taxon>Salamandridae</taxon>
        <taxon>Pleurodelinae</taxon>
        <taxon>Pleurodeles</taxon>
    </lineage>
</organism>
<evidence type="ECO:0000313" key="3">
    <source>
        <dbReference type="Proteomes" id="UP001066276"/>
    </source>
</evidence>
<name>A0AAV7U9Z5_PLEWA</name>
<proteinExistence type="predicted"/>
<gene>
    <name evidence="2" type="ORF">NDU88_002507</name>
</gene>
<accession>A0AAV7U9Z5</accession>
<dbReference type="Proteomes" id="UP001066276">
    <property type="component" value="Chromosome 3_1"/>
</dbReference>
<evidence type="ECO:0000313" key="2">
    <source>
        <dbReference type="EMBL" id="KAJ1185720.1"/>
    </source>
</evidence>